<evidence type="ECO:0000313" key="2">
    <source>
        <dbReference type="Proteomes" id="UP000790377"/>
    </source>
</evidence>
<reference evidence="1" key="1">
    <citation type="journal article" date="2021" name="New Phytol.">
        <title>Evolutionary innovations through gain and loss of genes in the ectomycorrhizal Boletales.</title>
        <authorList>
            <person name="Wu G."/>
            <person name="Miyauchi S."/>
            <person name="Morin E."/>
            <person name="Kuo A."/>
            <person name="Drula E."/>
            <person name="Varga T."/>
            <person name="Kohler A."/>
            <person name="Feng B."/>
            <person name="Cao Y."/>
            <person name="Lipzen A."/>
            <person name="Daum C."/>
            <person name="Hundley H."/>
            <person name="Pangilinan J."/>
            <person name="Johnson J."/>
            <person name="Barry K."/>
            <person name="LaButti K."/>
            <person name="Ng V."/>
            <person name="Ahrendt S."/>
            <person name="Min B."/>
            <person name="Choi I.G."/>
            <person name="Park H."/>
            <person name="Plett J.M."/>
            <person name="Magnuson J."/>
            <person name="Spatafora J.W."/>
            <person name="Nagy L.G."/>
            <person name="Henrissat B."/>
            <person name="Grigoriev I.V."/>
            <person name="Yang Z.L."/>
            <person name="Xu J."/>
            <person name="Martin F.M."/>
        </authorList>
    </citation>
    <scope>NUCLEOTIDE SEQUENCE</scope>
    <source>
        <strain evidence="1">ATCC 28755</strain>
    </source>
</reference>
<accession>A0ACB8ANF8</accession>
<dbReference type="Proteomes" id="UP000790377">
    <property type="component" value="Unassembled WGS sequence"/>
</dbReference>
<dbReference type="EMBL" id="MU267613">
    <property type="protein sequence ID" value="KAH7914476.1"/>
    <property type="molecule type" value="Genomic_DNA"/>
</dbReference>
<sequence>MFSFHYVPILLSILKACGVVFLLLLARGVIWLINLLIVAPMSDPLKNMQGPEGSALQNHFREVMDPSVSPDTHENWCKAYGKTFRFNGFGKHDYRLMSLDFRVVSHVLNSTIYEKPWQTRTILSKLLGRGVFAMEGEEHKVLRKLIMPAFSTQAVKAMTPIFFQKAEELRDRLENMISHPPSNSSASLPPLPPPPYSSPQSLAETIIDIAHWTSRATFDVIGLAGFDYQFHSLEDDSEEMYLAYRNMFRVADKGPGLKGLLKLYFPIIEKLFPDESSQVTNESLRVIYNVGKQLVENKKSAILAEKACAKDIKDKDILSLLIKSNLSTDSSNRLSDADLLDQLSTFLFAGSDSTSLAISWCTHLLSLHPDIQTRLRDELLSLSPCASNASTSPPNSAHAQTDAIDSLPFLDAVIRETLRLCPPVHGTIRVATRDDDIPISSPILLRDGTVIRAGETIPIRKGSYIHIPIEALNFSTDIWGYDARTFNPERWLSLPLQARSPAHPGIANLMTFSFGPHACPGWKLSILEAKIFLTTLISHFIFEPAADIQKYNAILTRPYVYDQFEYGTRLPIKIGRYAV</sequence>
<proteinExistence type="predicted"/>
<keyword evidence="2" id="KW-1185">Reference proteome</keyword>
<protein>
    <submittedName>
        <fullName evidence="1">Cytochrome P450</fullName>
    </submittedName>
</protein>
<comment type="caution">
    <text evidence="1">The sequence shown here is derived from an EMBL/GenBank/DDBJ whole genome shotgun (WGS) entry which is preliminary data.</text>
</comment>
<organism evidence="1 2">
    <name type="scientific">Hygrophoropsis aurantiaca</name>
    <dbReference type="NCBI Taxonomy" id="72124"/>
    <lineage>
        <taxon>Eukaryota</taxon>
        <taxon>Fungi</taxon>
        <taxon>Dikarya</taxon>
        <taxon>Basidiomycota</taxon>
        <taxon>Agaricomycotina</taxon>
        <taxon>Agaricomycetes</taxon>
        <taxon>Agaricomycetidae</taxon>
        <taxon>Boletales</taxon>
        <taxon>Coniophorineae</taxon>
        <taxon>Hygrophoropsidaceae</taxon>
        <taxon>Hygrophoropsis</taxon>
    </lineage>
</organism>
<name>A0ACB8ANF8_9AGAM</name>
<evidence type="ECO:0000313" key="1">
    <source>
        <dbReference type="EMBL" id="KAH7914476.1"/>
    </source>
</evidence>
<gene>
    <name evidence="1" type="ORF">BJ138DRAFT_1079391</name>
</gene>